<accession>A0A1M4VF64</accession>
<name>A0A1M4VF64_9BACL</name>
<dbReference type="EMBL" id="FQVL01000002">
    <property type="protein sequence ID" value="SHE67591.1"/>
    <property type="molecule type" value="Genomic_DNA"/>
</dbReference>
<dbReference type="RefSeq" id="WP_175552298.1">
    <property type="nucleotide sequence ID" value="NZ_FQVL01000002.1"/>
</dbReference>
<sequence>MLSLEKHKPKKRKRLVIIDIKDWNGEDADYIKVGDELKTFDQMLIELS</sequence>
<keyword evidence="2" id="KW-1185">Reference proteome</keyword>
<reference evidence="1 2" key="1">
    <citation type="submission" date="2016-11" db="EMBL/GenBank/DDBJ databases">
        <authorList>
            <person name="Jaros S."/>
            <person name="Januszkiewicz K."/>
            <person name="Wedrychowicz H."/>
        </authorList>
    </citation>
    <scope>NUCLEOTIDE SEQUENCE [LARGE SCALE GENOMIC DNA]</scope>
    <source>
        <strain evidence="1 2">DSM 44666</strain>
    </source>
</reference>
<gene>
    <name evidence="1" type="ORF">SAMN05444392_102331</name>
</gene>
<dbReference type="AlphaFoldDB" id="A0A1M4VF64"/>
<proteinExistence type="predicted"/>
<organism evidence="1 2">
    <name type="scientific">Seinonella peptonophila</name>
    <dbReference type="NCBI Taxonomy" id="112248"/>
    <lineage>
        <taxon>Bacteria</taxon>
        <taxon>Bacillati</taxon>
        <taxon>Bacillota</taxon>
        <taxon>Bacilli</taxon>
        <taxon>Bacillales</taxon>
        <taxon>Thermoactinomycetaceae</taxon>
        <taxon>Seinonella</taxon>
    </lineage>
</organism>
<dbReference type="Proteomes" id="UP000184476">
    <property type="component" value="Unassembled WGS sequence"/>
</dbReference>
<dbReference type="STRING" id="112248.SAMN05444392_102331"/>
<evidence type="ECO:0000313" key="1">
    <source>
        <dbReference type="EMBL" id="SHE67591.1"/>
    </source>
</evidence>
<evidence type="ECO:0000313" key="2">
    <source>
        <dbReference type="Proteomes" id="UP000184476"/>
    </source>
</evidence>
<protein>
    <submittedName>
        <fullName evidence="1">Uncharacterized protein</fullName>
    </submittedName>
</protein>